<comment type="function">
    <text evidence="3">Component of the RIX1 complex required for processing of ITS2 sequences from 35S pre-rRNA.</text>
</comment>
<evidence type="ECO:0000256" key="3">
    <source>
        <dbReference type="RuleBase" id="RU368021"/>
    </source>
</evidence>
<dbReference type="PANTHER" id="PTHR16056:SF2">
    <property type="entry name" value="TESTIS-EXPRESSED PROTEIN 10"/>
    <property type="match status" value="1"/>
</dbReference>
<keyword evidence="2 3" id="KW-0539">Nucleus</keyword>
<proteinExistence type="inferred from homology"/>
<gene>
    <name evidence="5" type="ORF">BLS_001335</name>
</gene>
<comment type="similarity">
    <text evidence="3">Belongs to the IPI1/TEX10 family.</text>
</comment>
<dbReference type="GO" id="GO:0005634">
    <property type="term" value="C:nucleus"/>
    <property type="evidence" value="ECO:0007669"/>
    <property type="project" value="UniProtKB-SubCell"/>
</dbReference>
<comment type="subcellular location">
    <subcellularLocation>
        <location evidence="1 3">Nucleus</location>
    </subcellularLocation>
</comment>
<evidence type="ECO:0000256" key="1">
    <source>
        <dbReference type="ARBA" id="ARBA00004123"/>
    </source>
</evidence>
<dbReference type="GO" id="GO:0120330">
    <property type="term" value="C:rixosome complex"/>
    <property type="evidence" value="ECO:0007669"/>
    <property type="project" value="UniProtKB-UniRule"/>
</dbReference>
<keyword evidence="3" id="KW-0690">Ribosome biogenesis</keyword>
<dbReference type="Pfam" id="PF12333">
    <property type="entry name" value="Ipi1_N"/>
    <property type="match status" value="1"/>
</dbReference>
<accession>A0A8H3U1T0</accession>
<name>A0A8H3U1T0_VENIN</name>
<evidence type="ECO:0000313" key="6">
    <source>
        <dbReference type="Proteomes" id="UP000433883"/>
    </source>
</evidence>
<dbReference type="InterPro" id="IPR024679">
    <property type="entry name" value="Ipi1_N"/>
</dbReference>
<comment type="subunit">
    <text evidence="3">Component of the RIX1 complex.</text>
</comment>
<dbReference type="AlphaFoldDB" id="A0A8H3U1T0"/>
<sequence length="374" mass="40979">MAAIVTRPEPLDFAYHIFAMGKSAKAKKEKKKDFVKPKLKVGRGKAKPDNFTDTSFKAQSISVLHQSLTTSAPSLADQFSHQLNNINHKSETHRKDSLANLTSTLLALPKGTPPPQPVGLILQKAQPLIRDTSTAMRTQLLKLLQALPAEEVRGHAEKLLLWVQLGMTHLSTPIRLSSLDVLEWLLNTAGEETVSCAGGWTKTLKCFAGLLGWDTEPPKMKNGVKGPATMTGSNWTSTPTTAGKGAGDLKLLTRTIQVLTLYLETGLLPSRTATNLELLDERNERRGFPIWNLEAHMLPIRSGVSDPFGHLNLFGAPKDEEGMAYEGLEERVRFFSTRWKYGFTAGVERVKLEGGGVGRAAVVVDNVLRRALAV</sequence>
<dbReference type="EMBL" id="WNWQ01001296">
    <property type="protein sequence ID" value="KAE9961784.1"/>
    <property type="molecule type" value="Genomic_DNA"/>
</dbReference>
<dbReference type="Proteomes" id="UP000433883">
    <property type="component" value="Unassembled WGS sequence"/>
</dbReference>
<evidence type="ECO:0000256" key="2">
    <source>
        <dbReference type="ARBA" id="ARBA00023242"/>
    </source>
</evidence>
<dbReference type="GO" id="GO:0006364">
    <property type="term" value="P:rRNA processing"/>
    <property type="evidence" value="ECO:0007669"/>
    <property type="project" value="UniProtKB-UniRule"/>
</dbReference>
<protein>
    <recommendedName>
        <fullName evidence="3">Pre-rRNA-processing protein</fullName>
    </recommendedName>
</protein>
<keyword evidence="3" id="KW-0698">rRNA processing</keyword>
<dbReference type="PANTHER" id="PTHR16056">
    <property type="entry name" value="REGULATOR OF MICROTUBULE DYNAMICS PROTEIN"/>
    <property type="match status" value="1"/>
</dbReference>
<organism evidence="5 6">
    <name type="scientific">Venturia inaequalis</name>
    <name type="common">Apple scab fungus</name>
    <dbReference type="NCBI Taxonomy" id="5025"/>
    <lineage>
        <taxon>Eukaryota</taxon>
        <taxon>Fungi</taxon>
        <taxon>Dikarya</taxon>
        <taxon>Ascomycota</taxon>
        <taxon>Pezizomycotina</taxon>
        <taxon>Dothideomycetes</taxon>
        <taxon>Pleosporomycetidae</taxon>
        <taxon>Venturiales</taxon>
        <taxon>Venturiaceae</taxon>
        <taxon>Venturia</taxon>
    </lineage>
</organism>
<feature type="domain" description="Pre-rRNA-processing protein Ipi1 N-terminal" evidence="4">
    <location>
        <begin position="150"/>
        <end position="238"/>
    </location>
</feature>
<comment type="caution">
    <text evidence="5">The sequence shown here is derived from an EMBL/GenBank/DDBJ whole genome shotgun (WGS) entry which is preliminary data.</text>
</comment>
<evidence type="ECO:0000313" key="5">
    <source>
        <dbReference type="EMBL" id="KAE9961784.1"/>
    </source>
</evidence>
<reference evidence="5 6" key="1">
    <citation type="submission" date="2019-11" db="EMBL/GenBank/DDBJ databases">
        <title>Venturia inaequalis Genome Resource.</title>
        <authorList>
            <person name="Lichtner F.J."/>
        </authorList>
    </citation>
    <scope>NUCLEOTIDE SEQUENCE [LARGE SCALE GENOMIC DNA]</scope>
    <source>
        <strain evidence="5">Bline_iso_100314</strain>
    </source>
</reference>
<evidence type="ECO:0000259" key="4">
    <source>
        <dbReference type="Pfam" id="PF12333"/>
    </source>
</evidence>